<reference evidence="2 3" key="1">
    <citation type="submission" date="2024-04" db="EMBL/GenBank/DDBJ databases">
        <authorList>
            <person name="Fracassetti M."/>
        </authorList>
    </citation>
    <scope>NUCLEOTIDE SEQUENCE [LARGE SCALE GENOMIC DNA]</scope>
</reference>
<evidence type="ECO:0000313" key="3">
    <source>
        <dbReference type="Proteomes" id="UP001497516"/>
    </source>
</evidence>
<proteinExistence type="predicted"/>
<name>A0AAV2GP25_9ROSI</name>
<feature type="compositionally biased region" description="Polar residues" evidence="1">
    <location>
        <begin position="120"/>
        <end position="129"/>
    </location>
</feature>
<feature type="compositionally biased region" description="Basic and acidic residues" evidence="1">
    <location>
        <begin position="31"/>
        <end position="58"/>
    </location>
</feature>
<keyword evidence="3" id="KW-1185">Reference proteome</keyword>
<dbReference type="EMBL" id="OZ034822">
    <property type="protein sequence ID" value="CAL1412047.1"/>
    <property type="molecule type" value="Genomic_DNA"/>
</dbReference>
<feature type="region of interest" description="Disordered" evidence="1">
    <location>
        <begin position="109"/>
        <end position="129"/>
    </location>
</feature>
<feature type="region of interest" description="Disordered" evidence="1">
    <location>
        <begin position="30"/>
        <end position="72"/>
    </location>
</feature>
<dbReference type="AlphaFoldDB" id="A0AAV2GP25"/>
<accession>A0AAV2GP25</accession>
<evidence type="ECO:0000256" key="1">
    <source>
        <dbReference type="SAM" id="MobiDB-lite"/>
    </source>
</evidence>
<gene>
    <name evidence="2" type="ORF">LTRI10_LOCUS51365</name>
</gene>
<protein>
    <submittedName>
        <fullName evidence="2">Uncharacterized protein</fullName>
    </submittedName>
</protein>
<evidence type="ECO:0000313" key="2">
    <source>
        <dbReference type="EMBL" id="CAL1412047.1"/>
    </source>
</evidence>
<dbReference type="Proteomes" id="UP001497516">
    <property type="component" value="Chromosome 9"/>
</dbReference>
<organism evidence="2 3">
    <name type="scientific">Linum trigynum</name>
    <dbReference type="NCBI Taxonomy" id="586398"/>
    <lineage>
        <taxon>Eukaryota</taxon>
        <taxon>Viridiplantae</taxon>
        <taxon>Streptophyta</taxon>
        <taxon>Embryophyta</taxon>
        <taxon>Tracheophyta</taxon>
        <taxon>Spermatophyta</taxon>
        <taxon>Magnoliopsida</taxon>
        <taxon>eudicotyledons</taxon>
        <taxon>Gunneridae</taxon>
        <taxon>Pentapetalae</taxon>
        <taxon>rosids</taxon>
        <taxon>fabids</taxon>
        <taxon>Malpighiales</taxon>
        <taxon>Linaceae</taxon>
        <taxon>Linum</taxon>
    </lineage>
</organism>
<sequence length="129" mass="14573">MTRSQSGGLLALDPELERTYRKIRRQQRARLAKEEVHLDGHLSSHSEEEYEMGDEHNKGNLNMGRNQPLGMPMSVPLVNQILGNNPVPPDRWGSTSTIPAESYYGVLLHSTSRRHPTRHPVSSHSSKQL</sequence>